<evidence type="ECO:0000313" key="2">
    <source>
        <dbReference type="EMBL" id="MBB5291977.1"/>
    </source>
</evidence>
<gene>
    <name evidence="2" type="ORF">HNQ67_001491</name>
</gene>
<name>A0A7W8HZT2_9CAUL</name>
<dbReference type="Pfam" id="PF11739">
    <property type="entry name" value="YdbH-like"/>
    <property type="match status" value="1"/>
</dbReference>
<keyword evidence="3" id="KW-1185">Reference proteome</keyword>
<dbReference type="InterPro" id="IPR021730">
    <property type="entry name" value="YdbH"/>
</dbReference>
<organism evidence="2 3">
    <name type="scientific">Brevundimonas basaltis</name>
    <dbReference type="NCBI Taxonomy" id="472166"/>
    <lineage>
        <taxon>Bacteria</taxon>
        <taxon>Pseudomonadati</taxon>
        <taxon>Pseudomonadota</taxon>
        <taxon>Alphaproteobacteria</taxon>
        <taxon>Caulobacterales</taxon>
        <taxon>Caulobacteraceae</taxon>
        <taxon>Brevundimonas</taxon>
    </lineage>
</organism>
<dbReference type="RefSeq" id="WP_183253895.1">
    <property type="nucleotide sequence ID" value="NZ_BAAAFF010000005.1"/>
</dbReference>
<keyword evidence="1" id="KW-1133">Transmembrane helix</keyword>
<reference evidence="2 3" key="1">
    <citation type="submission" date="2020-08" db="EMBL/GenBank/DDBJ databases">
        <title>Genomic Encyclopedia of Type Strains, Phase IV (KMG-IV): sequencing the most valuable type-strain genomes for metagenomic binning, comparative biology and taxonomic classification.</title>
        <authorList>
            <person name="Goeker M."/>
        </authorList>
    </citation>
    <scope>NUCLEOTIDE SEQUENCE [LARGE SCALE GENOMIC DNA]</scope>
    <source>
        <strain evidence="2 3">DSM 25335</strain>
    </source>
</reference>
<evidence type="ECO:0000256" key="1">
    <source>
        <dbReference type="SAM" id="Phobius"/>
    </source>
</evidence>
<dbReference type="Proteomes" id="UP000566663">
    <property type="component" value="Unassembled WGS sequence"/>
</dbReference>
<sequence>MSDTPAIAPAPPPARRGGTARRILFGLGVALCVLAVLAGLLYLNRRAATRQILVGWLERQGVPAEMEIERVELDGIVARIRIGDPRNPDAVVERVEVDYAIGAPWSKAGLGVTPTRIRLVRPVLRASFRDGEFSLGSLDPLVERFTGRPPQPDARGPLVLVEQGRVRLDTEYGPVNVLGDARIDDGRLIRLTARMPSANLKSGDIEGRAVAASLAVTTTGDRLALRAAATADQASLPGVSGSGTRLTVTGDLPYPDLEQRQGDGRARLDIGLVAARLDVGDMTARGAVADIGFDGQTTGWLQTFRIEGAADADFRAARLDSPGLDAAAAALRWSDARAVLARSESGVVWRIDGPARASAARASGAGLDGAGVTLTSSDLTAGGRGAAFEVTGPLALRANRLGWGDLSLTAARGSADLEVISDAGLRVVLSGGLRGPHGAWPLFGPAARGDGADLREMKRALADFAVDMPAFTFVSGGGTRVTLDRPATLRPANGGVLTLRPVAAPIFAAAPGQRGGGALALTATRGRGLPEATFAVPAWRLTADGFTADLDGRAALDFELARGIALDTRGRLTSARGRVTYVAAACTPVTVERLELGENDVVDLSGRACPIDRPLVSIADGRWRADGALAGVDATAPFLALHFRDARGRFAATGGPAGLGLDTRVDAATVVDATTPLRFHPLQAAGSVRLADEDWTGAFNLSREGVTLGRLDLAHDGPTGAGGLTINAPSIAFAEGALQPADLSPLAGDFVGSPATGSVAFAGRVDWLADAEGSSSGRLTIPGLDFVSPAGPVKGLKGTVDFTSLAPLVTAPGQRLTADVLESVAPLTDVELTFGLDKAGVTIEGGDLSIAGGTVRIEPFVLPLDRSQPFGGVIVLENVQLGEIIAGSGFGDKVVLDAVVSGRLPFTSDPQAGIRISGGSLAAVQPGRLSIKREALSGLEAGGGGEGVSANTVQDLAYQAMENLSFDILSAQVNSLDEGRIGVLFRIRGRHDPPQRQELRIPLAEFISREFLNRELPLPSGTGIDLTLDTTLNLNQLVGDLLELNRARNGEPSDRP</sequence>
<comment type="caution">
    <text evidence="2">The sequence shown here is derived from an EMBL/GenBank/DDBJ whole genome shotgun (WGS) entry which is preliminary data.</text>
</comment>
<dbReference type="EMBL" id="JACHFZ010000002">
    <property type="protein sequence ID" value="MBB5291977.1"/>
    <property type="molecule type" value="Genomic_DNA"/>
</dbReference>
<evidence type="ECO:0008006" key="4">
    <source>
        <dbReference type="Google" id="ProtNLM"/>
    </source>
</evidence>
<protein>
    <recommendedName>
        <fullName evidence="4">C4-dicarboxylate ABC transporter</fullName>
    </recommendedName>
</protein>
<accession>A0A7W8HZT2</accession>
<dbReference type="AlphaFoldDB" id="A0A7W8HZT2"/>
<evidence type="ECO:0000313" key="3">
    <source>
        <dbReference type="Proteomes" id="UP000566663"/>
    </source>
</evidence>
<feature type="transmembrane region" description="Helical" evidence="1">
    <location>
        <begin position="23"/>
        <end position="43"/>
    </location>
</feature>
<proteinExistence type="predicted"/>
<keyword evidence="1" id="KW-0472">Membrane</keyword>
<keyword evidence="1" id="KW-0812">Transmembrane</keyword>